<evidence type="ECO:0000256" key="1">
    <source>
        <dbReference type="SAM" id="MobiDB-lite"/>
    </source>
</evidence>
<name>A0ABP9Y781_9FUNG</name>
<dbReference type="Proteomes" id="UP001476247">
    <property type="component" value="Unassembled WGS sequence"/>
</dbReference>
<dbReference type="SUPFAM" id="SSF53335">
    <property type="entry name" value="S-adenosyl-L-methionine-dependent methyltransferases"/>
    <property type="match status" value="1"/>
</dbReference>
<proteinExistence type="predicted"/>
<evidence type="ECO:0000313" key="4">
    <source>
        <dbReference type="Proteomes" id="UP001476247"/>
    </source>
</evidence>
<dbReference type="PANTHER" id="PTHR43591:SF24">
    <property type="entry name" value="2-METHOXY-6-POLYPRENYL-1,4-BENZOQUINOL METHYLASE, MITOCHONDRIAL"/>
    <property type="match status" value="1"/>
</dbReference>
<feature type="region of interest" description="Disordered" evidence="1">
    <location>
        <begin position="1"/>
        <end position="58"/>
    </location>
</feature>
<dbReference type="InterPro" id="IPR041698">
    <property type="entry name" value="Methyltransf_25"/>
</dbReference>
<keyword evidence="4" id="KW-1185">Reference proteome</keyword>
<dbReference type="CDD" id="cd02440">
    <property type="entry name" value="AdoMet_MTases"/>
    <property type="match status" value="1"/>
</dbReference>
<evidence type="ECO:0000259" key="2">
    <source>
        <dbReference type="Pfam" id="PF13649"/>
    </source>
</evidence>
<gene>
    <name evidence="3" type="ORF">HPULCUR_007913</name>
</gene>
<comment type="caution">
    <text evidence="3">The sequence shown here is derived from an EMBL/GenBank/DDBJ whole genome shotgun (WGS) entry which is preliminary data.</text>
</comment>
<reference evidence="3 4" key="1">
    <citation type="submission" date="2024-04" db="EMBL/GenBank/DDBJ databases">
        <title>genome sequences of Mucor flavus KT1a and Helicostylum pulchrum KT1b strains isolation_sourced from the surface of a dry-aged beef.</title>
        <authorList>
            <person name="Toyotome T."/>
            <person name="Hosono M."/>
            <person name="Torimaru M."/>
            <person name="Fukuda K."/>
            <person name="Mikami N."/>
        </authorList>
    </citation>
    <scope>NUCLEOTIDE SEQUENCE [LARGE SCALE GENOMIC DNA]</scope>
    <source>
        <strain evidence="3 4">KT1b</strain>
    </source>
</reference>
<sequence>MGSKLSVNAHDSSHSTNRKRPILANAFKHGNNSFDKRPNDKISVDKRSIEKSSGEKRCSAPISRLNSIKDGEPRLSAGSSTADTSLLCFNTFQKGQEDRMNANHFALKVLFDGNMLDTVKDNIDFHSSSVQVLDIGCGSGSWIMDMATEYPSAQFTGIDQVALFPHDIRPANVLFQKRDVLLGLDFEDNTFDFVQMRLFSLAFTRTQWAESLKEAYRVTKPGGYIQLLEVQIRDPGDEVVHTFVEKVCCLMESNDQDPEVCKKLSAVVSEAGYEPLEDIKRVINLQTHVLKTELMYIIDISIESCKRLMFEVYDIESEEAFQELKRIYVESRMDSSESAFHCCVGRKPFS</sequence>
<feature type="compositionally biased region" description="Basic and acidic residues" evidence="1">
    <location>
        <begin position="34"/>
        <end position="58"/>
    </location>
</feature>
<accession>A0ABP9Y781</accession>
<dbReference type="Gene3D" id="3.40.50.150">
    <property type="entry name" value="Vaccinia Virus protein VP39"/>
    <property type="match status" value="1"/>
</dbReference>
<organism evidence="3 4">
    <name type="scientific">Helicostylum pulchrum</name>
    <dbReference type="NCBI Taxonomy" id="562976"/>
    <lineage>
        <taxon>Eukaryota</taxon>
        <taxon>Fungi</taxon>
        <taxon>Fungi incertae sedis</taxon>
        <taxon>Mucoromycota</taxon>
        <taxon>Mucoromycotina</taxon>
        <taxon>Mucoromycetes</taxon>
        <taxon>Mucorales</taxon>
        <taxon>Mucorineae</taxon>
        <taxon>Mucoraceae</taxon>
        <taxon>Helicostylum</taxon>
    </lineage>
</organism>
<protein>
    <recommendedName>
        <fullName evidence="2">Methyltransferase domain-containing protein</fullName>
    </recommendedName>
</protein>
<feature type="compositionally biased region" description="Polar residues" evidence="1">
    <location>
        <begin position="1"/>
        <end position="10"/>
    </location>
</feature>
<dbReference type="EMBL" id="BAABUJ010000023">
    <property type="protein sequence ID" value="GAA5802448.1"/>
    <property type="molecule type" value="Genomic_DNA"/>
</dbReference>
<dbReference type="Pfam" id="PF13649">
    <property type="entry name" value="Methyltransf_25"/>
    <property type="match status" value="1"/>
</dbReference>
<feature type="domain" description="Methyltransferase" evidence="2">
    <location>
        <begin position="132"/>
        <end position="223"/>
    </location>
</feature>
<dbReference type="InterPro" id="IPR029063">
    <property type="entry name" value="SAM-dependent_MTases_sf"/>
</dbReference>
<evidence type="ECO:0000313" key="3">
    <source>
        <dbReference type="EMBL" id="GAA5802448.1"/>
    </source>
</evidence>
<dbReference type="PANTHER" id="PTHR43591">
    <property type="entry name" value="METHYLTRANSFERASE"/>
    <property type="match status" value="1"/>
</dbReference>